<feature type="compositionally biased region" description="Low complexity" evidence="2">
    <location>
        <begin position="228"/>
        <end position="238"/>
    </location>
</feature>
<dbReference type="AlphaFoldDB" id="A0A1G7M423"/>
<protein>
    <submittedName>
        <fullName evidence="5">HlyD family secretion protein</fullName>
    </submittedName>
</protein>
<feature type="compositionally biased region" description="Gly residues" evidence="2">
    <location>
        <begin position="239"/>
        <end position="249"/>
    </location>
</feature>
<evidence type="ECO:0000256" key="1">
    <source>
        <dbReference type="ARBA" id="ARBA00022448"/>
    </source>
</evidence>
<dbReference type="Gene3D" id="2.40.420.20">
    <property type="match status" value="1"/>
</dbReference>
<dbReference type="Pfam" id="PF19335">
    <property type="entry name" value="HMBD"/>
    <property type="match status" value="1"/>
</dbReference>
<evidence type="ECO:0000313" key="5">
    <source>
        <dbReference type="EMBL" id="SDF56376.1"/>
    </source>
</evidence>
<dbReference type="Gene3D" id="6.10.140.730">
    <property type="match status" value="1"/>
</dbReference>
<organism evidence="5 6">
    <name type="scientific">Chitinophaga filiformis</name>
    <name type="common">Myxococcus filiformis</name>
    <name type="synonym">Flexibacter filiformis</name>
    <dbReference type="NCBI Taxonomy" id="104663"/>
    <lineage>
        <taxon>Bacteria</taxon>
        <taxon>Pseudomonadati</taxon>
        <taxon>Bacteroidota</taxon>
        <taxon>Chitinophagia</taxon>
        <taxon>Chitinophagales</taxon>
        <taxon>Chitinophagaceae</taxon>
        <taxon>Chitinophaga</taxon>
    </lineage>
</organism>
<dbReference type="PROSITE" id="PS51257">
    <property type="entry name" value="PROKAR_LIPOPROTEIN"/>
    <property type="match status" value="1"/>
</dbReference>
<feature type="region of interest" description="Disordered" evidence="2">
    <location>
        <begin position="228"/>
        <end position="252"/>
    </location>
</feature>
<evidence type="ECO:0000259" key="4">
    <source>
        <dbReference type="Pfam" id="PF25869"/>
    </source>
</evidence>
<dbReference type="PANTHER" id="PTHR30097">
    <property type="entry name" value="CATION EFFLUX SYSTEM PROTEIN CUSB"/>
    <property type="match status" value="1"/>
</dbReference>
<dbReference type="InterPro" id="IPR045800">
    <property type="entry name" value="HMBD"/>
</dbReference>
<keyword evidence="1" id="KW-0813">Transport</keyword>
<name>A0A1G7M423_CHIFI</name>
<evidence type="ECO:0000313" key="6">
    <source>
        <dbReference type="Proteomes" id="UP000199045"/>
    </source>
</evidence>
<dbReference type="RefSeq" id="WP_218124163.1">
    <property type="nucleotide sequence ID" value="NZ_FNBN01000002.1"/>
</dbReference>
<dbReference type="Pfam" id="PF25869">
    <property type="entry name" value="3HB_CusB"/>
    <property type="match status" value="1"/>
</dbReference>
<dbReference type="EMBL" id="FNBN01000002">
    <property type="protein sequence ID" value="SDF56376.1"/>
    <property type="molecule type" value="Genomic_DNA"/>
</dbReference>
<dbReference type="Proteomes" id="UP000199045">
    <property type="component" value="Unassembled WGS sequence"/>
</dbReference>
<proteinExistence type="predicted"/>
<dbReference type="InterPro" id="IPR051909">
    <property type="entry name" value="MFP_Cation_Efflux"/>
</dbReference>
<dbReference type="GO" id="GO:0015679">
    <property type="term" value="P:plasma membrane copper ion transport"/>
    <property type="evidence" value="ECO:0007669"/>
    <property type="project" value="TreeGrafter"/>
</dbReference>
<accession>A0A1G7M423</accession>
<evidence type="ECO:0000256" key="2">
    <source>
        <dbReference type="SAM" id="MobiDB-lite"/>
    </source>
</evidence>
<dbReference type="PANTHER" id="PTHR30097:SF4">
    <property type="entry name" value="SLR6042 PROTEIN"/>
    <property type="match status" value="1"/>
</dbReference>
<dbReference type="GO" id="GO:0060003">
    <property type="term" value="P:copper ion export"/>
    <property type="evidence" value="ECO:0007669"/>
    <property type="project" value="TreeGrafter"/>
</dbReference>
<feature type="domain" description="CusB-like three alpha-helical bundle" evidence="4">
    <location>
        <begin position="157"/>
        <end position="202"/>
    </location>
</feature>
<dbReference type="GO" id="GO:0030313">
    <property type="term" value="C:cell envelope"/>
    <property type="evidence" value="ECO:0007669"/>
    <property type="project" value="TreeGrafter"/>
</dbReference>
<dbReference type="GO" id="GO:0046872">
    <property type="term" value="F:metal ion binding"/>
    <property type="evidence" value="ECO:0007669"/>
    <property type="project" value="InterPro"/>
</dbReference>
<dbReference type="InterPro" id="IPR058791">
    <property type="entry name" value="3HB_CusB"/>
</dbReference>
<feature type="domain" description="Heavy metal binding" evidence="3">
    <location>
        <begin position="41"/>
        <end position="63"/>
    </location>
</feature>
<evidence type="ECO:0000259" key="3">
    <source>
        <dbReference type="Pfam" id="PF19335"/>
    </source>
</evidence>
<gene>
    <name evidence="5" type="ORF">SAMN04488121_102281</name>
</gene>
<dbReference type="STRING" id="104663.SAMN04488121_102281"/>
<reference evidence="5 6" key="1">
    <citation type="submission" date="2016-10" db="EMBL/GenBank/DDBJ databases">
        <authorList>
            <person name="de Groot N.N."/>
        </authorList>
    </citation>
    <scope>NUCLEOTIDE SEQUENCE [LARGE SCALE GENOMIC DNA]</scope>
    <source>
        <strain evidence="5 6">DSM 527</strain>
    </source>
</reference>
<sequence>MRNSYIVSIILGLSFILFGMTACKSKTGKEKHAGHTQHQLYTCPMHPQIVRDQPGQCPICGMDVVLKDANKELVVDSNITGLTKPVNEHVIASISAIAAERGTRIYTSEVNGVITYDTRHQTSIASRVGGRVERLLIKYNYQPVRKGQLIMEIYSPDLAAAQRELLYVAKNSPEMLSAAKQRLQLLGMQPAQITQVLQSGNVLYRVPVYSNSDGYILEKTAQAQAATPAAAPAASADDGMGGGMQGGGPAPVAGSPAPVASPVLFREGQYVNAGQSLFTIYQSSGLVAEFAFPPQLAARIKKGQKLLFYPANNMKAMQPGNIGLIEPVFRNGQNFTLARIYLQDNQLQVGELLTANIPVIYTGGWWLPKKAVWQLGNRSVVFKKEHNAYVPIEITTTAETKDMIQVSTDISDWKVAANASYLVDSESFIEINKNVQQ</sequence>